<evidence type="ECO:0000313" key="3">
    <source>
        <dbReference type="Proteomes" id="UP001189429"/>
    </source>
</evidence>
<protein>
    <recommendedName>
        <fullName evidence="4">CUE domain-containing protein</fullName>
    </recommendedName>
</protein>
<dbReference type="EMBL" id="CAUYUJ010002536">
    <property type="protein sequence ID" value="CAK0801216.1"/>
    <property type="molecule type" value="Genomic_DNA"/>
</dbReference>
<gene>
    <name evidence="2" type="ORF">PCOR1329_LOCUS9156</name>
</gene>
<accession>A0ABN9Q9G9</accession>
<feature type="region of interest" description="Disordered" evidence="1">
    <location>
        <begin position="219"/>
        <end position="238"/>
    </location>
</feature>
<evidence type="ECO:0008006" key="4">
    <source>
        <dbReference type="Google" id="ProtNLM"/>
    </source>
</evidence>
<keyword evidence="3" id="KW-1185">Reference proteome</keyword>
<feature type="compositionally biased region" description="Gly residues" evidence="1">
    <location>
        <begin position="248"/>
        <end position="258"/>
    </location>
</feature>
<feature type="region of interest" description="Disordered" evidence="1">
    <location>
        <begin position="248"/>
        <end position="271"/>
    </location>
</feature>
<comment type="caution">
    <text evidence="2">The sequence shown here is derived from an EMBL/GenBank/DDBJ whole genome shotgun (WGS) entry which is preliminary data.</text>
</comment>
<evidence type="ECO:0000313" key="2">
    <source>
        <dbReference type="EMBL" id="CAK0801216.1"/>
    </source>
</evidence>
<dbReference type="Proteomes" id="UP001189429">
    <property type="component" value="Unassembled WGS sequence"/>
</dbReference>
<name>A0ABN9Q9G9_9DINO</name>
<sequence length="271" mass="28301">MDERAYDYLRTSPPEVQHRVVTTFKVSSDSGQTDFSRAVTGHIRFCLQQHRSQTSSPMALPPGSTAEQTLQMIADFHARYPMDERALQYLLNSSGEAKQRVLTEFRPSGTVDGDYSKAVTAFVRRCQDEAKLGGKGGRFGAHAGGMGAGGFAPMGGGYSPGGDYGASGFQGGSAVSSVEQTARQLVNLLGQVGGQGPASMQAQSLVQQALQTVAAAAEESARKRPRLDGPAAMMQGGAPQPMLRPGGGMGGLRPGFSGGRPASQWGGMSGI</sequence>
<proteinExistence type="predicted"/>
<evidence type="ECO:0000256" key="1">
    <source>
        <dbReference type="SAM" id="MobiDB-lite"/>
    </source>
</evidence>
<organism evidence="2 3">
    <name type="scientific">Prorocentrum cordatum</name>
    <dbReference type="NCBI Taxonomy" id="2364126"/>
    <lineage>
        <taxon>Eukaryota</taxon>
        <taxon>Sar</taxon>
        <taxon>Alveolata</taxon>
        <taxon>Dinophyceae</taxon>
        <taxon>Prorocentrales</taxon>
        <taxon>Prorocentraceae</taxon>
        <taxon>Prorocentrum</taxon>
    </lineage>
</organism>
<reference evidence="2" key="1">
    <citation type="submission" date="2023-10" db="EMBL/GenBank/DDBJ databases">
        <authorList>
            <person name="Chen Y."/>
            <person name="Shah S."/>
            <person name="Dougan E. K."/>
            <person name="Thang M."/>
            <person name="Chan C."/>
        </authorList>
    </citation>
    <scope>NUCLEOTIDE SEQUENCE [LARGE SCALE GENOMIC DNA]</scope>
</reference>